<dbReference type="InterPro" id="IPR050828">
    <property type="entry name" value="C-type_lectin/matrix_domain"/>
</dbReference>
<keyword evidence="2" id="KW-0732">Signal</keyword>
<dbReference type="Proteomes" id="UP001347796">
    <property type="component" value="Unassembled WGS sequence"/>
</dbReference>
<protein>
    <recommendedName>
        <fullName evidence="3">C-type lectin domain-containing protein</fullName>
    </recommendedName>
</protein>
<dbReference type="Pfam" id="PF00059">
    <property type="entry name" value="Lectin_C"/>
    <property type="match status" value="1"/>
</dbReference>
<dbReference type="SMART" id="SM00034">
    <property type="entry name" value="CLECT"/>
    <property type="match status" value="1"/>
</dbReference>
<dbReference type="InterPro" id="IPR001304">
    <property type="entry name" value="C-type_lectin-like"/>
</dbReference>
<evidence type="ECO:0000259" key="3">
    <source>
        <dbReference type="PROSITE" id="PS50041"/>
    </source>
</evidence>
<dbReference type="AlphaFoldDB" id="A0AAN8JTL0"/>
<proteinExistence type="predicted"/>
<evidence type="ECO:0000256" key="2">
    <source>
        <dbReference type="SAM" id="SignalP"/>
    </source>
</evidence>
<dbReference type="PANTHER" id="PTHR45710">
    <property type="entry name" value="C-TYPE LECTIN DOMAIN-CONTAINING PROTEIN 180"/>
    <property type="match status" value="1"/>
</dbReference>
<keyword evidence="1" id="KW-1015">Disulfide bond</keyword>
<comment type="caution">
    <text evidence="4">The sequence shown here is derived from an EMBL/GenBank/DDBJ whole genome shotgun (WGS) entry which is preliminary data.</text>
</comment>
<feature type="chain" id="PRO_5042901776" description="C-type lectin domain-containing protein" evidence="2">
    <location>
        <begin position="17"/>
        <end position="164"/>
    </location>
</feature>
<keyword evidence="5" id="KW-1185">Reference proteome</keyword>
<feature type="signal peptide" evidence="2">
    <location>
        <begin position="1"/>
        <end position="16"/>
    </location>
</feature>
<dbReference type="PROSITE" id="PS00615">
    <property type="entry name" value="C_TYPE_LECTIN_1"/>
    <property type="match status" value="1"/>
</dbReference>
<feature type="domain" description="C-type lectin" evidence="3">
    <location>
        <begin position="38"/>
        <end position="160"/>
    </location>
</feature>
<gene>
    <name evidence="4" type="ORF">SNE40_009483</name>
</gene>
<dbReference type="Gene3D" id="3.10.100.10">
    <property type="entry name" value="Mannose-Binding Protein A, subunit A"/>
    <property type="match status" value="1"/>
</dbReference>
<dbReference type="SUPFAM" id="SSF56436">
    <property type="entry name" value="C-type lectin-like"/>
    <property type="match status" value="1"/>
</dbReference>
<accession>A0AAN8JTL0</accession>
<dbReference type="InterPro" id="IPR018378">
    <property type="entry name" value="C-type_lectin_CS"/>
</dbReference>
<dbReference type="PANTHER" id="PTHR45710:SF26">
    <property type="entry name" value="RH26557P"/>
    <property type="match status" value="1"/>
</dbReference>
<dbReference type="InterPro" id="IPR016187">
    <property type="entry name" value="CTDL_fold"/>
</dbReference>
<name>A0AAN8JTL0_PATCE</name>
<sequence length="164" mass="19142">MLKLGTFLLALGSASATFSYLWDGILCPPVCPEGFFGFETKCYVIPRITQTWGDAYEFCRTFDSNILRVETTKEQTFLESVLHDHEGNDFWIGATDLSYEGDWRWATTNGPVVSKWWMHREPDNRINREGHRQHCAVLSDRVGYKWSDDDCLQHFHFICERHIV</sequence>
<evidence type="ECO:0000313" key="5">
    <source>
        <dbReference type="Proteomes" id="UP001347796"/>
    </source>
</evidence>
<organism evidence="4 5">
    <name type="scientific">Patella caerulea</name>
    <name type="common">Rayed Mediterranean limpet</name>
    <dbReference type="NCBI Taxonomy" id="87958"/>
    <lineage>
        <taxon>Eukaryota</taxon>
        <taxon>Metazoa</taxon>
        <taxon>Spiralia</taxon>
        <taxon>Lophotrochozoa</taxon>
        <taxon>Mollusca</taxon>
        <taxon>Gastropoda</taxon>
        <taxon>Patellogastropoda</taxon>
        <taxon>Patelloidea</taxon>
        <taxon>Patellidae</taxon>
        <taxon>Patella</taxon>
    </lineage>
</organism>
<dbReference type="CDD" id="cd00037">
    <property type="entry name" value="CLECT"/>
    <property type="match status" value="1"/>
</dbReference>
<dbReference type="EMBL" id="JAZGQO010000007">
    <property type="protein sequence ID" value="KAK6181674.1"/>
    <property type="molecule type" value="Genomic_DNA"/>
</dbReference>
<dbReference type="InterPro" id="IPR016186">
    <property type="entry name" value="C-type_lectin-like/link_sf"/>
</dbReference>
<dbReference type="PROSITE" id="PS50041">
    <property type="entry name" value="C_TYPE_LECTIN_2"/>
    <property type="match status" value="1"/>
</dbReference>
<evidence type="ECO:0000256" key="1">
    <source>
        <dbReference type="ARBA" id="ARBA00023157"/>
    </source>
</evidence>
<reference evidence="4 5" key="1">
    <citation type="submission" date="2024-01" db="EMBL/GenBank/DDBJ databases">
        <title>The genome of the rayed Mediterranean limpet Patella caerulea (Linnaeus, 1758).</title>
        <authorList>
            <person name="Anh-Thu Weber A."/>
            <person name="Halstead-Nussloch G."/>
        </authorList>
    </citation>
    <scope>NUCLEOTIDE SEQUENCE [LARGE SCALE GENOMIC DNA]</scope>
    <source>
        <strain evidence="4">AATW-2023a</strain>
        <tissue evidence="4">Whole specimen</tissue>
    </source>
</reference>
<evidence type="ECO:0000313" key="4">
    <source>
        <dbReference type="EMBL" id="KAK6181674.1"/>
    </source>
</evidence>